<reference evidence="3" key="3">
    <citation type="submission" date="2016-03" db="UniProtKB">
        <authorList>
            <consortium name="EnsemblProtists"/>
        </authorList>
    </citation>
    <scope>IDENTIFICATION</scope>
</reference>
<keyword evidence="4" id="KW-1185">Reference proteome</keyword>
<feature type="region of interest" description="Disordered" evidence="1">
    <location>
        <begin position="397"/>
        <end position="438"/>
    </location>
</feature>
<feature type="compositionally biased region" description="Basic and acidic residues" evidence="1">
    <location>
        <begin position="324"/>
        <end position="348"/>
    </location>
</feature>
<dbReference type="EMBL" id="JH992987">
    <property type="protein sequence ID" value="EKX48094.1"/>
    <property type="molecule type" value="Genomic_DNA"/>
</dbReference>
<evidence type="ECO:0000313" key="4">
    <source>
        <dbReference type="Proteomes" id="UP000011087"/>
    </source>
</evidence>
<dbReference type="GeneID" id="17304765"/>
<reference evidence="4" key="2">
    <citation type="submission" date="2012-11" db="EMBL/GenBank/DDBJ databases">
        <authorList>
            <person name="Kuo A."/>
            <person name="Curtis B.A."/>
            <person name="Tanifuji G."/>
            <person name="Burki F."/>
            <person name="Gruber A."/>
            <person name="Irimia M."/>
            <person name="Maruyama S."/>
            <person name="Arias M.C."/>
            <person name="Ball S.G."/>
            <person name="Gile G.H."/>
            <person name="Hirakawa Y."/>
            <person name="Hopkins J.F."/>
            <person name="Rensing S.A."/>
            <person name="Schmutz J."/>
            <person name="Symeonidi A."/>
            <person name="Elias M."/>
            <person name="Eveleigh R.J."/>
            <person name="Herman E.K."/>
            <person name="Klute M.J."/>
            <person name="Nakayama T."/>
            <person name="Obornik M."/>
            <person name="Reyes-Prieto A."/>
            <person name="Armbrust E.V."/>
            <person name="Aves S.J."/>
            <person name="Beiko R.G."/>
            <person name="Coutinho P."/>
            <person name="Dacks J.B."/>
            <person name="Durnford D.G."/>
            <person name="Fast N.M."/>
            <person name="Green B.R."/>
            <person name="Grisdale C."/>
            <person name="Hempe F."/>
            <person name="Henrissat B."/>
            <person name="Hoppner M.P."/>
            <person name="Ishida K.-I."/>
            <person name="Kim E."/>
            <person name="Koreny L."/>
            <person name="Kroth P.G."/>
            <person name="Liu Y."/>
            <person name="Malik S.-B."/>
            <person name="Maier U.G."/>
            <person name="McRose D."/>
            <person name="Mock T."/>
            <person name="Neilson J.A."/>
            <person name="Onodera N.T."/>
            <person name="Poole A.M."/>
            <person name="Pritham E.J."/>
            <person name="Richards T.A."/>
            <person name="Rocap G."/>
            <person name="Roy S.W."/>
            <person name="Sarai C."/>
            <person name="Schaack S."/>
            <person name="Shirato S."/>
            <person name="Slamovits C.H."/>
            <person name="Spencer D.F."/>
            <person name="Suzuki S."/>
            <person name="Worden A.Z."/>
            <person name="Zauner S."/>
            <person name="Barry K."/>
            <person name="Bell C."/>
            <person name="Bharti A.K."/>
            <person name="Crow J.A."/>
            <person name="Grimwood J."/>
            <person name="Kramer R."/>
            <person name="Lindquist E."/>
            <person name="Lucas S."/>
            <person name="Salamov A."/>
            <person name="McFadden G.I."/>
            <person name="Lane C.E."/>
            <person name="Keeling P.J."/>
            <person name="Gray M.W."/>
            <person name="Grigoriev I.V."/>
            <person name="Archibald J.M."/>
        </authorList>
    </citation>
    <scope>NUCLEOTIDE SEQUENCE</scope>
    <source>
        <strain evidence="4">CCMP2712</strain>
    </source>
</reference>
<protein>
    <submittedName>
        <fullName evidence="2 3">Uncharacterized protein</fullName>
    </submittedName>
</protein>
<reference evidence="2 4" key="1">
    <citation type="journal article" date="2012" name="Nature">
        <title>Algal genomes reveal evolutionary mosaicism and the fate of nucleomorphs.</title>
        <authorList>
            <consortium name="DOE Joint Genome Institute"/>
            <person name="Curtis B.A."/>
            <person name="Tanifuji G."/>
            <person name="Burki F."/>
            <person name="Gruber A."/>
            <person name="Irimia M."/>
            <person name="Maruyama S."/>
            <person name="Arias M.C."/>
            <person name="Ball S.G."/>
            <person name="Gile G.H."/>
            <person name="Hirakawa Y."/>
            <person name="Hopkins J.F."/>
            <person name="Kuo A."/>
            <person name="Rensing S.A."/>
            <person name="Schmutz J."/>
            <person name="Symeonidi A."/>
            <person name="Elias M."/>
            <person name="Eveleigh R.J."/>
            <person name="Herman E.K."/>
            <person name="Klute M.J."/>
            <person name="Nakayama T."/>
            <person name="Obornik M."/>
            <person name="Reyes-Prieto A."/>
            <person name="Armbrust E.V."/>
            <person name="Aves S.J."/>
            <person name="Beiko R.G."/>
            <person name="Coutinho P."/>
            <person name="Dacks J.B."/>
            <person name="Durnford D.G."/>
            <person name="Fast N.M."/>
            <person name="Green B.R."/>
            <person name="Grisdale C.J."/>
            <person name="Hempel F."/>
            <person name="Henrissat B."/>
            <person name="Hoppner M.P."/>
            <person name="Ishida K."/>
            <person name="Kim E."/>
            <person name="Koreny L."/>
            <person name="Kroth P.G."/>
            <person name="Liu Y."/>
            <person name="Malik S.B."/>
            <person name="Maier U.G."/>
            <person name="McRose D."/>
            <person name="Mock T."/>
            <person name="Neilson J.A."/>
            <person name="Onodera N.T."/>
            <person name="Poole A.M."/>
            <person name="Pritham E.J."/>
            <person name="Richards T.A."/>
            <person name="Rocap G."/>
            <person name="Roy S.W."/>
            <person name="Sarai C."/>
            <person name="Schaack S."/>
            <person name="Shirato S."/>
            <person name="Slamovits C.H."/>
            <person name="Spencer D.F."/>
            <person name="Suzuki S."/>
            <person name="Worden A.Z."/>
            <person name="Zauner S."/>
            <person name="Barry K."/>
            <person name="Bell C."/>
            <person name="Bharti A.K."/>
            <person name="Crow J.A."/>
            <person name="Grimwood J."/>
            <person name="Kramer R."/>
            <person name="Lindquist E."/>
            <person name="Lucas S."/>
            <person name="Salamov A."/>
            <person name="McFadden G.I."/>
            <person name="Lane C.E."/>
            <person name="Keeling P.J."/>
            <person name="Gray M.W."/>
            <person name="Grigoriev I.V."/>
            <person name="Archibald J.M."/>
        </authorList>
    </citation>
    <scope>NUCLEOTIDE SEQUENCE</scope>
    <source>
        <strain evidence="2 4">CCMP2712</strain>
    </source>
</reference>
<dbReference type="PaxDb" id="55529-EKX48094"/>
<organism evidence="2">
    <name type="scientific">Guillardia theta (strain CCMP2712)</name>
    <name type="common">Cryptophyte</name>
    <dbReference type="NCBI Taxonomy" id="905079"/>
    <lineage>
        <taxon>Eukaryota</taxon>
        <taxon>Cryptophyceae</taxon>
        <taxon>Pyrenomonadales</taxon>
        <taxon>Geminigeraceae</taxon>
        <taxon>Guillardia</taxon>
    </lineage>
</organism>
<name>L1JIW3_GUITC</name>
<dbReference type="HOGENOM" id="CLU_626210_0_0_1"/>
<gene>
    <name evidence="2" type="ORF">GUITHDRAFT_106173</name>
</gene>
<feature type="region of interest" description="Disordered" evidence="1">
    <location>
        <begin position="110"/>
        <end position="143"/>
    </location>
</feature>
<evidence type="ECO:0000313" key="3">
    <source>
        <dbReference type="EnsemblProtists" id="EKX48094"/>
    </source>
</evidence>
<feature type="region of interest" description="Disordered" evidence="1">
    <location>
        <begin position="319"/>
        <end position="351"/>
    </location>
</feature>
<dbReference type="KEGG" id="gtt:GUITHDRAFT_106173"/>
<dbReference type="Proteomes" id="UP000011087">
    <property type="component" value="Unassembled WGS sequence"/>
</dbReference>
<feature type="compositionally biased region" description="Basic and acidic residues" evidence="1">
    <location>
        <begin position="116"/>
        <end position="143"/>
    </location>
</feature>
<evidence type="ECO:0000313" key="2">
    <source>
        <dbReference type="EMBL" id="EKX48094.1"/>
    </source>
</evidence>
<dbReference type="EnsemblProtists" id="EKX48094">
    <property type="protein sequence ID" value="EKX48094"/>
    <property type="gene ID" value="GUITHDRAFT_106173"/>
</dbReference>
<sequence>MVNADLIELDGDNALDLFVPAHFSPIKSLHAPSSPVRHMKTPDRQFDLLPSPSDRVHGYESLSNSSMGKRKIALLSGHAENGERDCKSKDLHERVLKLARDCNFDMSRFSSNSCGQEREGKSTVTVENRKEQVKDEGGGERHKEQVMLEEASSHVRDHELIKCCSVQEQDIQLQPRPPSAESKFLRRDPRRKHAWWRHANAQSKRFTTTSPVAKKHVEGCGEGESGVMDWEMLRGEVRRSAESLGIRMSSTCLPSATASEVSTRVSDMAARYESSIMPLPQHRERSLLSANDSLVRSRHLNESLLASLDELSRQIMTVTSLFEPPRREEGREDERKTEGGGGEGRRNELVVSKARKKWERDMGGGHVAEFDKSVHKIECISIDRAASTVTNIKVEQEREKGRRIGDKGSGSKESIMIKTENRRRGLSWSSLSKTNILK</sequence>
<accession>L1JIW3</accession>
<feature type="compositionally biased region" description="Basic and acidic residues" evidence="1">
    <location>
        <begin position="397"/>
        <end position="410"/>
    </location>
</feature>
<dbReference type="RefSeq" id="XP_005835074.1">
    <property type="nucleotide sequence ID" value="XM_005835017.1"/>
</dbReference>
<evidence type="ECO:0000256" key="1">
    <source>
        <dbReference type="SAM" id="MobiDB-lite"/>
    </source>
</evidence>
<feature type="compositionally biased region" description="Polar residues" evidence="1">
    <location>
        <begin position="427"/>
        <end position="438"/>
    </location>
</feature>
<proteinExistence type="predicted"/>
<dbReference type="AlphaFoldDB" id="L1JIW3"/>